<accession>A0ABY6GT26</accession>
<name>A0ABY6GT26_9GAMM</name>
<sequence>MIRTLYNPGQPLFNRMDAQQSEDHRLAIITYPKDPQKSETVAVGGAESGTSGARGNGGGGSGTSVTIFSHDNDGNSGDQPPQTFYHTRGPLCPHPRCNNGRCIEISVEGEEVVYSCVMAEPAEDEQSRLVDSQVYSTLFEEIDIARFLLIGMDLLDGNEAGQETFTEIINNAIATPGTSIGMVLDRLSGLVEIPESHITQLLPVESGSSDSGREVATRESLTRGRDSKPAGLSPAARSTVNELEHAVRILIKGTASERLLNLVREKANTIIWQLTDINGENSDGSFKNKVIEVARIIKAAKENGVNNLLRKLDTGVTIKQLAKEFSAKESWLVNEIQKVKECVIASLKKSNMPAGKCQIDWQEDFNDGTKQKVALKVNVASESGSYGYFYYFLDELDTEEKFMLEHMVDMEIAQVAYEWGKRNNNKYQAFVGVHTNTDNPENSYVEVALWHSKFDRIEASSESDESISFLKFISMHDGKPKANYENIFKKLDELKAKFISGSGWGSTTATRGGGAVTRDSPIESGKTEVPEQLIHYSDVFDHIFNDEENK</sequence>
<feature type="region of interest" description="Disordered" evidence="1">
    <location>
        <begin position="36"/>
        <end position="64"/>
    </location>
</feature>
<gene>
    <name evidence="2" type="ORF">NX720_20785</name>
</gene>
<evidence type="ECO:0000313" key="3">
    <source>
        <dbReference type="Proteomes" id="UP001163255"/>
    </source>
</evidence>
<feature type="compositionally biased region" description="Basic and acidic residues" evidence="1">
    <location>
        <begin position="211"/>
        <end position="228"/>
    </location>
</feature>
<keyword evidence="3" id="KW-1185">Reference proteome</keyword>
<protein>
    <submittedName>
        <fullName evidence="2">Uncharacterized protein</fullName>
    </submittedName>
</protein>
<dbReference type="RefSeq" id="WP_262597195.1">
    <property type="nucleotide sequence ID" value="NZ_CP103300.1"/>
</dbReference>
<organism evidence="2 3">
    <name type="scientific">Endozoicomonas euniceicola</name>
    <dbReference type="NCBI Taxonomy" id="1234143"/>
    <lineage>
        <taxon>Bacteria</taxon>
        <taxon>Pseudomonadati</taxon>
        <taxon>Pseudomonadota</taxon>
        <taxon>Gammaproteobacteria</taxon>
        <taxon>Oceanospirillales</taxon>
        <taxon>Endozoicomonadaceae</taxon>
        <taxon>Endozoicomonas</taxon>
    </lineage>
</organism>
<feature type="region of interest" description="Disordered" evidence="1">
    <location>
        <begin position="203"/>
        <end position="237"/>
    </location>
</feature>
<evidence type="ECO:0000256" key="1">
    <source>
        <dbReference type="SAM" id="MobiDB-lite"/>
    </source>
</evidence>
<proteinExistence type="predicted"/>
<feature type="compositionally biased region" description="Gly residues" evidence="1">
    <location>
        <begin position="52"/>
        <end position="62"/>
    </location>
</feature>
<dbReference type="Proteomes" id="UP001163255">
    <property type="component" value="Chromosome"/>
</dbReference>
<dbReference type="EMBL" id="CP103300">
    <property type="protein sequence ID" value="UYM15266.1"/>
    <property type="molecule type" value="Genomic_DNA"/>
</dbReference>
<reference evidence="2" key="1">
    <citation type="submission" date="2022-10" db="EMBL/GenBank/DDBJ databases">
        <title>Completed Genome Sequence of two octocoral isolated bacterium, Endozoicomonas euniceicola EF212T and Endozoicomonas gorgoniicola PS125T.</title>
        <authorList>
            <person name="Chiou Y.-J."/>
            <person name="Chen Y.-H."/>
        </authorList>
    </citation>
    <scope>NUCLEOTIDE SEQUENCE</scope>
    <source>
        <strain evidence="2">EF212</strain>
    </source>
</reference>
<evidence type="ECO:0000313" key="2">
    <source>
        <dbReference type="EMBL" id="UYM15266.1"/>
    </source>
</evidence>